<sequence>MTSTASTQRTLGGVRFFKSELNRSSLTHQPSKAIWMNVGEHDSGFRAVAAGLIDRVLSGQPIPENTLKTLLNQQFKLFPQQKAGNHSLLTTSERMQQLVRQVSLSVLIQSLAYTLRQIAVDELCRSPETYPLAFANGHRDCSPEFMRQPETNLDEFAIAALARALGCTIQVSVVEPDKPLPLNIRYLGQPNFSFVLQRQGDTYMPRLKHGERFKQALQNVRRIELPIMEESVPTLQVTELTHRAYREIERIYAAYQNVSHSLKVMLEAHEQTQNDLLSIYLGCVAKRPTSTYAGTEYGNQAFFNAIIAARSGLMPVLEPSKMNASEELIHGIAMAVSFEQISLEEAFESVDAFNEGAKSETGFSFTR</sequence>
<keyword evidence="2" id="KW-1185">Reference proteome</keyword>
<name>A0A917JWL0_9GAMM</name>
<reference evidence="1" key="2">
    <citation type="submission" date="2020-09" db="EMBL/GenBank/DDBJ databases">
        <authorList>
            <person name="Sun Q."/>
            <person name="Ohkuma M."/>
        </authorList>
    </citation>
    <scope>NUCLEOTIDE SEQUENCE</scope>
    <source>
        <strain evidence="1">JCM 13919</strain>
    </source>
</reference>
<organism evidence="1 2">
    <name type="scientific">Legionella impletisoli</name>
    <dbReference type="NCBI Taxonomy" id="343510"/>
    <lineage>
        <taxon>Bacteria</taxon>
        <taxon>Pseudomonadati</taxon>
        <taxon>Pseudomonadota</taxon>
        <taxon>Gammaproteobacteria</taxon>
        <taxon>Legionellales</taxon>
        <taxon>Legionellaceae</taxon>
        <taxon>Legionella</taxon>
    </lineage>
</organism>
<dbReference type="AlphaFoldDB" id="A0A917JWL0"/>
<dbReference type="RefSeq" id="WP_131776908.1">
    <property type="nucleotide sequence ID" value="NZ_BMOB01000006.1"/>
</dbReference>
<dbReference type="OrthoDB" id="5634175at2"/>
<evidence type="ECO:0000313" key="2">
    <source>
        <dbReference type="Proteomes" id="UP000630149"/>
    </source>
</evidence>
<dbReference type="InterPro" id="IPR038765">
    <property type="entry name" value="Papain-like_cys_pep_sf"/>
</dbReference>
<evidence type="ECO:0000313" key="1">
    <source>
        <dbReference type="EMBL" id="GGI87413.1"/>
    </source>
</evidence>
<dbReference type="Proteomes" id="UP000630149">
    <property type="component" value="Unassembled WGS sequence"/>
</dbReference>
<proteinExistence type="predicted"/>
<dbReference type="SUPFAM" id="SSF54001">
    <property type="entry name" value="Cysteine proteinases"/>
    <property type="match status" value="1"/>
</dbReference>
<protein>
    <submittedName>
        <fullName evidence="1">Uncharacterized protein</fullName>
    </submittedName>
</protein>
<accession>A0A917JWL0</accession>
<reference evidence="1" key="1">
    <citation type="journal article" date="2014" name="Int. J. Syst. Evol. Microbiol.">
        <title>Complete genome sequence of Corynebacterium casei LMG S-19264T (=DSM 44701T), isolated from a smear-ripened cheese.</title>
        <authorList>
            <consortium name="US DOE Joint Genome Institute (JGI-PGF)"/>
            <person name="Walter F."/>
            <person name="Albersmeier A."/>
            <person name="Kalinowski J."/>
            <person name="Ruckert C."/>
        </authorList>
    </citation>
    <scope>NUCLEOTIDE SEQUENCE</scope>
    <source>
        <strain evidence="1">JCM 13919</strain>
    </source>
</reference>
<dbReference type="EMBL" id="BMOB01000006">
    <property type="protein sequence ID" value="GGI87413.1"/>
    <property type="molecule type" value="Genomic_DNA"/>
</dbReference>
<gene>
    <name evidence="1" type="ORF">GCM10007966_15130</name>
</gene>
<comment type="caution">
    <text evidence="1">The sequence shown here is derived from an EMBL/GenBank/DDBJ whole genome shotgun (WGS) entry which is preliminary data.</text>
</comment>